<reference evidence="1 2" key="1">
    <citation type="submission" date="2019-05" db="EMBL/GenBank/DDBJ databases">
        <title>Burkholderia sp. DHOD12, isolated from subtropical forest soil.</title>
        <authorList>
            <person name="Gao Z.-H."/>
            <person name="Qiu L.-H."/>
        </authorList>
    </citation>
    <scope>NUCLEOTIDE SEQUENCE [LARGE SCALE GENOMIC DNA]</scope>
    <source>
        <strain evidence="1 2">DHOD12</strain>
    </source>
</reference>
<sequence length="101" mass="10575">MTKYLYLYSGGGKPTKEKDAKAQMAAWMSYFGKLGSALVDHGTPLIPASTLLGTAQASAATGFSIIQAESHDQAVALTAGHPHLANGGGIEVFEYMPMPTM</sequence>
<evidence type="ECO:0008006" key="3">
    <source>
        <dbReference type="Google" id="ProtNLM"/>
    </source>
</evidence>
<accession>A0A4P8IYH7</accession>
<evidence type="ECO:0000313" key="2">
    <source>
        <dbReference type="Proteomes" id="UP000298656"/>
    </source>
</evidence>
<protein>
    <recommendedName>
        <fullName evidence="3">YCII-related domain-containing protein</fullName>
    </recommendedName>
</protein>
<dbReference type="AlphaFoldDB" id="A0A4P8IYH7"/>
<dbReference type="EMBL" id="CP040078">
    <property type="protein sequence ID" value="QCP54478.1"/>
    <property type="molecule type" value="Genomic_DNA"/>
</dbReference>
<dbReference type="InterPro" id="IPR011008">
    <property type="entry name" value="Dimeric_a/b-barrel"/>
</dbReference>
<dbReference type="SUPFAM" id="SSF54909">
    <property type="entry name" value="Dimeric alpha+beta barrel"/>
    <property type="match status" value="1"/>
</dbReference>
<dbReference type="KEGG" id="tvl:FAZ95_36890"/>
<gene>
    <name evidence="1" type="ORF">FAZ95_36890</name>
</gene>
<name>A0A4P8IYH7_9BURK</name>
<proteinExistence type="predicted"/>
<evidence type="ECO:0000313" key="1">
    <source>
        <dbReference type="EMBL" id="QCP54478.1"/>
    </source>
</evidence>
<dbReference type="RefSeq" id="WP_137337239.1">
    <property type="nucleotide sequence ID" value="NZ_CP040078.1"/>
</dbReference>
<dbReference type="OrthoDB" id="5294869at2"/>
<keyword evidence="2" id="KW-1185">Reference proteome</keyword>
<dbReference type="Proteomes" id="UP000298656">
    <property type="component" value="Chromosome 2"/>
</dbReference>
<organism evidence="1 2">
    <name type="scientific">Trinickia violacea</name>
    <dbReference type="NCBI Taxonomy" id="2571746"/>
    <lineage>
        <taxon>Bacteria</taxon>
        <taxon>Pseudomonadati</taxon>
        <taxon>Pseudomonadota</taxon>
        <taxon>Betaproteobacteria</taxon>
        <taxon>Burkholderiales</taxon>
        <taxon>Burkholderiaceae</taxon>
        <taxon>Trinickia</taxon>
    </lineage>
</organism>